<dbReference type="InterPro" id="IPR013783">
    <property type="entry name" value="Ig-like_fold"/>
</dbReference>
<dbReference type="RefSeq" id="XP_003079485.2">
    <property type="nucleotide sequence ID" value="XM_003079437.2"/>
</dbReference>
<protein>
    <submittedName>
        <fullName evidence="3">Fibronectin, type III</fullName>
    </submittedName>
</protein>
<dbReference type="InterPro" id="IPR036116">
    <property type="entry name" value="FN3_sf"/>
</dbReference>
<dbReference type="Proteomes" id="UP000009170">
    <property type="component" value="Unassembled WGS sequence"/>
</dbReference>
<proteinExistence type="predicted"/>
<dbReference type="CDD" id="cd00063">
    <property type="entry name" value="FN3"/>
    <property type="match status" value="1"/>
</dbReference>
<evidence type="ECO:0000259" key="2">
    <source>
        <dbReference type="PROSITE" id="PS50853"/>
    </source>
</evidence>
<dbReference type="InterPro" id="IPR003961">
    <property type="entry name" value="FN3_dom"/>
</dbReference>
<reference evidence="4" key="1">
    <citation type="journal article" date="2006" name="Proc. Natl. Acad. Sci. U.S.A.">
        <title>Genome analysis of the smallest free-living eukaryote Ostreococcus tauri unveils many unique features.</title>
        <authorList>
            <person name="Derelle E."/>
            <person name="Ferraz C."/>
            <person name="Rombauts S."/>
            <person name="Rouze P."/>
            <person name="Worden A.Z."/>
            <person name="Robbens S."/>
            <person name="Partensky F."/>
            <person name="Degroeve S."/>
            <person name="Echeynie S."/>
            <person name="Cooke R."/>
            <person name="Saeys Y."/>
            <person name="Wuyts J."/>
            <person name="Jabbari K."/>
            <person name="Bowler C."/>
            <person name="Panaud O."/>
            <person name="Piegu B."/>
            <person name="Ball S.G."/>
            <person name="Ral J.-P."/>
            <person name="Bouget F.-Y."/>
            <person name="Piganeau G."/>
            <person name="De Baets B."/>
            <person name="Picard A."/>
            <person name="Delseny M."/>
            <person name="Demaille J."/>
            <person name="Van de Peer Y."/>
            <person name="Moreau H."/>
        </authorList>
    </citation>
    <scope>NUCLEOTIDE SEQUENCE [LARGE SCALE GENOMIC DNA]</scope>
    <source>
        <strain evidence="4">OTTH 0595 / CCAP 157/2 / RCC745</strain>
    </source>
</reference>
<accession>A0A090M1G9</accession>
<reference evidence="3 4" key="2">
    <citation type="journal article" date="2014" name="BMC Genomics">
        <title>An improved genome of the model marine alga Ostreococcus tauri unfolds by assessing Illumina de novo assemblies.</title>
        <authorList>
            <person name="Blanc-Mathieu R."/>
            <person name="Verhelst B."/>
            <person name="Derelle E."/>
            <person name="Rombauts S."/>
            <person name="Bouget F.Y."/>
            <person name="Carre I."/>
            <person name="Chateau A."/>
            <person name="Eyre-Walker A."/>
            <person name="Grimsley N."/>
            <person name="Moreau H."/>
            <person name="Piegu B."/>
            <person name="Rivals E."/>
            <person name="Schackwitz W."/>
            <person name="Van de Peer Y."/>
            <person name="Piganeau G."/>
        </authorList>
    </citation>
    <scope>NUCLEOTIDE SEQUENCE [LARGE SCALE GENOMIC DNA]</scope>
    <source>
        <strain evidence="4">OTTH 0595 / CCAP 157/2 / RCC745</strain>
    </source>
</reference>
<sequence>MACALFHRDALTAPARVDARLPPPMLAFVRSRLFARAPNPPVDVSCASTSDGIVISWTPGARASENNLEEEEHAVSVRFADGAGREATMGMWMDVFVGTGRSFTLKTPGGGDGCALEVRVRAENARGTSAWVLASGTTRALVKDNEWGAQWKKSSGGEGTSVALPSGESSANRVRV</sequence>
<dbReference type="SUPFAM" id="SSF49265">
    <property type="entry name" value="Fibronectin type III"/>
    <property type="match status" value="1"/>
</dbReference>
<keyword evidence="4" id="KW-1185">Reference proteome</keyword>
<evidence type="ECO:0000256" key="1">
    <source>
        <dbReference type="SAM" id="MobiDB-lite"/>
    </source>
</evidence>
<gene>
    <name evidence="3" type="ORF">OT_ostta05g03800</name>
</gene>
<dbReference type="KEGG" id="ota:OT_ostta05g03800"/>
<name>A0A090M1G9_OSTTA</name>
<dbReference type="GeneID" id="9834460"/>
<dbReference type="AlphaFoldDB" id="A0A090M1G9"/>
<dbReference type="PROSITE" id="PS50853">
    <property type="entry name" value="FN3"/>
    <property type="match status" value="1"/>
</dbReference>
<comment type="caution">
    <text evidence="3">The sequence shown here is derived from an EMBL/GenBank/DDBJ whole genome shotgun (WGS) entry which is preliminary data.</text>
</comment>
<dbReference type="InParanoid" id="A0A090M1G9"/>
<feature type="domain" description="Fibronectin type-III" evidence="2">
    <location>
        <begin position="37"/>
        <end position="145"/>
    </location>
</feature>
<evidence type="ECO:0000313" key="3">
    <source>
        <dbReference type="EMBL" id="CEF98085.1"/>
    </source>
</evidence>
<feature type="compositionally biased region" description="Polar residues" evidence="1">
    <location>
        <begin position="167"/>
        <end position="176"/>
    </location>
</feature>
<dbReference type="EMBL" id="CAID01000005">
    <property type="protein sequence ID" value="CEF98085.1"/>
    <property type="molecule type" value="Genomic_DNA"/>
</dbReference>
<organism evidence="3 4">
    <name type="scientific">Ostreococcus tauri</name>
    <name type="common">Marine green alga</name>
    <dbReference type="NCBI Taxonomy" id="70448"/>
    <lineage>
        <taxon>Eukaryota</taxon>
        <taxon>Viridiplantae</taxon>
        <taxon>Chlorophyta</taxon>
        <taxon>Mamiellophyceae</taxon>
        <taxon>Mamiellales</taxon>
        <taxon>Bathycoccaceae</taxon>
        <taxon>Ostreococcus</taxon>
    </lineage>
</organism>
<feature type="region of interest" description="Disordered" evidence="1">
    <location>
        <begin position="148"/>
        <end position="176"/>
    </location>
</feature>
<evidence type="ECO:0000313" key="4">
    <source>
        <dbReference type="Proteomes" id="UP000009170"/>
    </source>
</evidence>
<dbReference type="Gene3D" id="2.60.40.10">
    <property type="entry name" value="Immunoglobulins"/>
    <property type="match status" value="1"/>
</dbReference>